<name>A0A1H0ASZ6_9BACI</name>
<sequence>MLIATNWYDWITPTTPMAAIITGIVFSILIALLVWMEQREWRASLAFTGMGAGVTILVTGVLEMIGYFG</sequence>
<dbReference type="AlphaFoldDB" id="A0A1H0ASZ6"/>
<keyword evidence="1" id="KW-0472">Membrane</keyword>
<keyword evidence="1" id="KW-0812">Transmembrane</keyword>
<evidence type="ECO:0000256" key="1">
    <source>
        <dbReference type="SAM" id="Phobius"/>
    </source>
</evidence>
<dbReference type="STRING" id="237069.SAMN05216498_2057"/>
<dbReference type="EMBL" id="FNIG01000004">
    <property type="protein sequence ID" value="SDN36445.1"/>
    <property type="molecule type" value="Genomic_DNA"/>
</dbReference>
<evidence type="ECO:0000313" key="3">
    <source>
        <dbReference type="Proteomes" id="UP000199334"/>
    </source>
</evidence>
<protein>
    <submittedName>
        <fullName evidence="2">Uncharacterized protein</fullName>
    </submittedName>
</protein>
<dbReference type="OrthoDB" id="2974286at2"/>
<dbReference type="Proteomes" id="UP000199334">
    <property type="component" value="Unassembled WGS sequence"/>
</dbReference>
<organism evidence="2 3">
    <name type="scientific">Tenuibacillus multivorans</name>
    <dbReference type="NCBI Taxonomy" id="237069"/>
    <lineage>
        <taxon>Bacteria</taxon>
        <taxon>Bacillati</taxon>
        <taxon>Bacillota</taxon>
        <taxon>Bacilli</taxon>
        <taxon>Bacillales</taxon>
        <taxon>Bacillaceae</taxon>
        <taxon>Tenuibacillus</taxon>
    </lineage>
</organism>
<keyword evidence="1" id="KW-1133">Transmembrane helix</keyword>
<proteinExistence type="predicted"/>
<dbReference type="RefSeq" id="WP_093856512.1">
    <property type="nucleotide sequence ID" value="NZ_BJVZ01000016.1"/>
</dbReference>
<keyword evidence="3" id="KW-1185">Reference proteome</keyword>
<reference evidence="2 3" key="1">
    <citation type="submission" date="2016-10" db="EMBL/GenBank/DDBJ databases">
        <authorList>
            <person name="de Groot N.N."/>
        </authorList>
    </citation>
    <scope>NUCLEOTIDE SEQUENCE [LARGE SCALE GENOMIC DNA]</scope>
    <source>
        <strain evidence="2 3">CGMCC 1.3442</strain>
    </source>
</reference>
<gene>
    <name evidence="2" type="ORF">SAMN05216498_2057</name>
</gene>
<accession>A0A1H0ASZ6</accession>
<feature type="transmembrane region" description="Helical" evidence="1">
    <location>
        <begin position="43"/>
        <end position="68"/>
    </location>
</feature>
<feature type="transmembrane region" description="Helical" evidence="1">
    <location>
        <begin position="17"/>
        <end position="36"/>
    </location>
</feature>
<evidence type="ECO:0000313" key="2">
    <source>
        <dbReference type="EMBL" id="SDN36445.1"/>
    </source>
</evidence>